<accession>A0A6B9XP78</accession>
<feature type="region of interest" description="Disordered" evidence="1">
    <location>
        <begin position="39"/>
        <end position="62"/>
    </location>
</feature>
<sequence length="62" mass="6925">MDYRHNRFDQALIAAMEASLSKGERQGVLTSPNIILSLTDPHLNPSTHKDKKKGFDMLEGSI</sequence>
<keyword evidence="2" id="KW-0496">Mitochondrion</keyword>
<organism evidence="2">
    <name type="scientific">Picea sitchensis</name>
    <name type="common">Sitka spruce</name>
    <name type="synonym">Pinus sitchensis</name>
    <dbReference type="NCBI Taxonomy" id="3332"/>
    <lineage>
        <taxon>Eukaryota</taxon>
        <taxon>Viridiplantae</taxon>
        <taxon>Streptophyta</taxon>
        <taxon>Embryophyta</taxon>
        <taxon>Tracheophyta</taxon>
        <taxon>Spermatophyta</taxon>
        <taxon>Pinopsida</taxon>
        <taxon>Pinidae</taxon>
        <taxon>Conifers I</taxon>
        <taxon>Pinales</taxon>
        <taxon>Pinaceae</taxon>
        <taxon>Picea</taxon>
    </lineage>
</organism>
<name>A0A6B9XP78_PICSI</name>
<dbReference type="EMBL" id="MK697699">
    <property type="protein sequence ID" value="QHR89760.1"/>
    <property type="molecule type" value="Genomic_DNA"/>
</dbReference>
<geneLocation type="mitochondrion" evidence="2"/>
<reference evidence="2" key="1">
    <citation type="submission" date="2019-03" db="EMBL/GenBank/DDBJ databases">
        <title>Largest Complete Mitochondrial Genome of a Gymnosperm, Sitka Spruce (Picea sitchensis), Indicates Complex Physical Structure.</title>
        <authorList>
            <person name="Jackman S.D."/>
            <person name="Coombe L."/>
            <person name="Warren R."/>
            <person name="Kirk H."/>
            <person name="Trinh E."/>
            <person name="McLeod T."/>
            <person name="Pleasance S."/>
            <person name="Pandoh P."/>
            <person name="Zhao Y."/>
            <person name="Coope R."/>
            <person name="Bousquet J."/>
            <person name="Bohlmann J.C."/>
            <person name="Jones S.J.M."/>
            <person name="Birol I."/>
        </authorList>
    </citation>
    <scope>NUCLEOTIDE SEQUENCE</scope>
    <source>
        <strain evidence="2">Q903</strain>
    </source>
</reference>
<gene>
    <name evidence="2" type="primary">orf03805</name>
    <name evidence="2" type="ORF">Q903MT_gene3782</name>
</gene>
<proteinExistence type="predicted"/>
<evidence type="ECO:0000256" key="1">
    <source>
        <dbReference type="SAM" id="MobiDB-lite"/>
    </source>
</evidence>
<protein>
    <submittedName>
        <fullName evidence="2">Uncharacterized protein</fullName>
    </submittedName>
</protein>
<dbReference type="AlphaFoldDB" id="A0A6B9XP78"/>
<evidence type="ECO:0000313" key="2">
    <source>
        <dbReference type="EMBL" id="QHR89760.1"/>
    </source>
</evidence>